<protein>
    <submittedName>
        <fullName evidence="1">Uncharacterized protein</fullName>
    </submittedName>
</protein>
<evidence type="ECO:0000313" key="2">
    <source>
        <dbReference type="Proteomes" id="UP000050346"/>
    </source>
</evidence>
<evidence type="ECO:0000313" key="1">
    <source>
        <dbReference type="EMBL" id="KPX18465.1"/>
    </source>
</evidence>
<accession>A0A0P9TZ99</accession>
<comment type="caution">
    <text evidence="1">The sequence shown here is derived from an EMBL/GenBank/DDBJ whole genome shotgun (WGS) entry which is preliminary data.</text>
</comment>
<proteinExistence type="predicted"/>
<sequence length="40" mass="4457">MGRHETLQRIVAASLTRQAAQLLGVGRQRVMFAGVFQLFV</sequence>
<organism evidence="1 2">
    <name type="scientific">Pseudomonas amygdali pv. dendropanacis</name>
    <dbReference type="NCBI Taxonomy" id="235272"/>
    <lineage>
        <taxon>Bacteria</taxon>
        <taxon>Pseudomonadati</taxon>
        <taxon>Pseudomonadota</taxon>
        <taxon>Gammaproteobacteria</taxon>
        <taxon>Pseudomonadales</taxon>
        <taxon>Pseudomonadaceae</taxon>
        <taxon>Pseudomonas</taxon>
        <taxon>Pseudomonas amygdali</taxon>
    </lineage>
</organism>
<gene>
    <name evidence="1" type="ORF">ALO71_102089</name>
</gene>
<reference evidence="1 2" key="1">
    <citation type="submission" date="2015-09" db="EMBL/GenBank/DDBJ databases">
        <title>Genome announcement of multiple Pseudomonas syringae strains.</title>
        <authorList>
            <person name="Thakur S."/>
            <person name="Wang P.W."/>
            <person name="Gong Y."/>
            <person name="Weir B.S."/>
            <person name="Guttman D.S."/>
        </authorList>
    </citation>
    <scope>NUCLEOTIDE SEQUENCE [LARGE SCALE GENOMIC DNA]</scope>
    <source>
        <strain evidence="1 2">ICMP9150</strain>
    </source>
</reference>
<dbReference type="AlphaFoldDB" id="A0A0P9TZ99"/>
<name>A0A0P9TZ99_PSEA0</name>
<dbReference type="PATRIC" id="fig|235272.12.peg.4194"/>
<dbReference type="EMBL" id="LJQG01000170">
    <property type="protein sequence ID" value="KPX18465.1"/>
    <property type="molecule type" value="Genomic_DNA"/>
</dbReference>
<dbReference type="Proteomes" id="UP000050346">
    <property type="component" value="Unassembled WGS sequence"/>
</dbReference>